<dbReference type="Proteomes" id="UP000610760">
    <property type="component" value="Unassembled WGS sequence"/>
</dbReference>
<proteinExistence type="predicted"/>
<dbReference type="RefSeq" id="WP_249294470.1">
    <property type="nucleotide sequence ID" value="NZ_JACRSV010000001.1"/>
</dbReference>
<sequence>MFFSLKEKNIMEKLFLAISKNKDDIYILTLCNGDVVEAKVDTCYETDNGLEDDDSNFEEYFACALKILKIVNNNSKTLKNGELIEINYHNYPKEIRTSKGEII</sequence>
<evidence type="ECO:0000313" key="2">
    <source>
        <dbReference type="Proteomes" id="UP000610760"/>
    </source>
</evidence>
<dbReference type="EMBL" id="JACRSV010000001">
    <property type="protein sequence ID" value="MBC8559579.1"/>
    <property type="molecule type" value="Genomic_DNA"/>
</dbReference>
<protein>
    <submittedName>
        <fullName evidence="1">Uncharacterized protein</fullName>
    </submittedName>
</protein>
<gene>
    <name evidence="1" type="ORF">H8710_05765</name>
</gene>
<comment type="caution">
    <text evidence="1">The sequence shown here is derived from an EMBL/GenBank/DDBJ whole genome shotgun (WGS) entry which is preliminary data.</text>
</comment>
<name>A0A926E0Y1_9FIRM</name>
<dbReference type="AlphaFoldDB" id="A0A926E0Y1"/>
<accession>A0A926E0Y1</accession>
<organism evidence="1 2">
    <name type="scientific">Fumia xinanensis</name>
    <dbReference type="NCBI Taxonomy" id="2763659"/>
    <lineage>
        <taxon>Bacteria</taxon>
        <taxon>Bacillati</taxon>
        <taxon>Bacillota</taxon>
        <taxon>Clostridia</taxon>
        <taxon>Eubacteriales</taxon>
        <taxon>Oscillospiraceae</taxon>
        <taxon>Fumia</taxon>
    </lineage>
</organism>
<keyword evidence="2" id="KW-1185">Reference proteome</keyword>
<evidence type="ECO:0000313" key="1">
    <source>
        <dbReference type="EMBL" id="MBC8559579.1"/>
    </source>
</evidence>
<reference evidence="1" key="1">
    <citation type="submission" date="2020-08" db="EMBL/GenBank/DDBJ databases">
        <title>Genome public.</title>
        <authorList>
            <person name="Liu C."/>
            <person name="Sun Q."/>
        </authorList>
    </citation>
    <scope>NUCLEOTIDE SEQUENCE</scope>
    <source>
        <strain evidence="1">NSJ-33</strain>
    </source>
</reference>